<feature type="compositionally biased region" description="Acidic residues" evidence="1">
    <location>
        <begin position="114"/>
        <end position="129"/>
    </location>
</feature>
<name>A0AAD6HHF9_9EURO</name>
<accession>A0AAD6HHF9</accession>
<dbReference type="AlphaFoldDB" id="A0AAD6HHF9"/>
<feature type="compositionally biased region" description="Basic residues" evidence="1">
    <location>
        <begin position="25"/>
        <end position="40"/>
    </location>
</feature>
<feature type="region of interest" description="Disordered" evidence="1">
    <location>
        <begin position="1"/>
        <end position="40"/>
    </location>
</feature>
<evidence type="ECO:0000313" key="3">
    <source>
        <dbReference type="Proteomes" id="UP001215712"/>
    </source>
</evidence>
<proteinExistence type="predicted"/>
<dbReference type="Proteomes" id="UP001215712">
    <property type="component" value="Unassembled WGS sequence"/>
</dbReference>
<gene>
    <name evidence="2" type="ORF">N7493_008235</name>
</gene>
<organism evidence="2 3">
    <name type="scientific">Penicillium malachiteum</name>
    <dbReference type="NCBI Taxonomy" id="1324776"/>
    <lineage>
        <taxon>Eukaryota</taxon>
        <taxon>Fungi</taxon>
        <taxon>Dikarya</taxon>
        <taxon>Ascomycota</taxon>
        <taxon>Pezizomycotina</taxon>
        <taxon>Eurotiomycetes</taxon>
        <taxon>Eurotiomycetidae</taxon>
        <taxon>Eurotiales</taxon>
        <taxon>Aspergillaceae</taxon>
        <taxon>Penicillium</taxon>
    </lineage>
</organism>
<feature type="region of interest" description="Disordered" evidence="1">
    <location>
        <begin position="108"/>
        <end position="129"/>
    </location>
</feature>
<protein>
    <submittedName>
        <fullName evidence="2">Uncharacterized protein</fullName>
    </submittedName>
</protein>
<feature type="compositionally biased region" description="Basic and acidic residues" evidence="1">
    <location>
        <begin position="1"/>
        <end position="19"/>
    </location>
</feature>
<dbReference type="EMBL" id="JAQJAN010000012">
    <property type="protein sequence ID" value="KAJ5716324.1"/>
    <property type="molecule type" value="Genomic_DNA"/>
</dbReference>
<comment type="caution">
    <text evidence="2">The sequence shown here is derived from an EMBL/GenBank/DDBJ whole genome shotgun (WGS) entry which is preliminary data.</text>
</comment>
<evidence type="ECO:0000313" key="2">
    <source>
        <dbReference type="EMBL" id="KAJ5716324.1"/>
    </source>
</evidence>
<evidence type="ECO:0000256" key="1">
    <source>
        <dbReference type="SAM" id="MobiDB-lite"/>
    </source>
</evidence>
<reference evidence="2" key="1">
    <citation type="journal article" date="2023" name="IMA Fungus">
        <title>Comparative genomic study of the Penicillium genus elucidates a diverse pangenome and 15 lateral gene transfer events.</title>
        <authorList>
            <person name="Petersen C."/>
            <person name="Sorensen T."/>
            <person name="Nielsen M.R."/>
            <person name="Sondergaard T.E."/>
            <person name="Sorensen J.L."/>
            <person name="Fitzpatrick D.A."/>
            <person name="Frisvad J.C."/>
            <person name="Nielsen K.L."/>
        </authorList>
    </citation>
    <scope>NUCLEOTIDE SEQUENCE</scope>
    <source>
        <strain evidence="2">IBT 17514</strain>
    </source>
</reference>
<keyword evidence="3" id="KW-1185">Reference proteome</keyword>
<reference evidence="2" key="2">
    <citation type="submission" date="2023-01" db="EMBL/GenBank/DDBJ databases">
        <authorList>
            <person name="Petersen C."/>
        </authorList>
    </citation>
    <scope>NUCLEOTIDE SEQUENCE</scope>
    <source>
        <strain evidence="2">IBT 17514</strain>
    </source>
</reference>
<sequence length="141" mass="15941">MEKKGKEMGASESKSELNRVGKPGKNAKRNKARKEKKKLKKLQEAAEAAAINTQTITKANETEDTNAQTEIQTLNKTNVGKDLELERQYHKERRDLIAKLQEQILRLQAMDEKDGPEEGDEGLIDYSDMESDLGVRQSNII</sequence>